<feature type="chain" id="PRO_5005796757" description="Lipoprotein" evidence="1">
    <location>
        <begin position="20"/>
        <end position="614"/>
    </location>
</feature>
<proteinExistence type="predicted"/>
<dbReference type="InterPro" id="IPR054816">
    <property type="entry name" value="Lipoprotein_mollicutes-type_CS"/>
</dbReference>
<accession>A0A0M4JSK8</accession>
<gene>
    <name evidence="2" type="ORF">SCANT_v1c06540</name>
</gene>
<dbReference type="PATRIC" id="fig|362837.3.peg.670"/>
<keyword evidence="3" id="KW-1185">Reference proteome</keyword>
<feature type="signal peptide" evidence="1">
    <location>
        <begin position="1"/>
        <end position="19"/>
    </location>
</feature>
<protein>
    <recommendedName>
        <fullName evidence="4">Lipoprotein</fullName>
    </recommendedName>
</protein>
<dbReference type="OrthoDB" id="387107at2"/>
<dbReference type="NCBIfam" id="NF038029">
    <property type="entry name" value="LP_plasma"/>
    <property type="match status" value="1"/>
</dbReference>
<keyword evidence="1" id="KW-0732">Signal</keyword>
<dbReference type="EMBL" id="CP012622">
    <property type="protein sequence ID" value="ALD66560.1"/>
    <property type="molecule type" value="Genomic_DNA"/>
</dbReference>
<dbReference type="PROSITE" id="PS51257">
    <property type="entry name" value="PROKAR_LIPOPROTEIN"/>
    <property type="match status" value="1"/>
</dbReference>
<dbReference type="Proteomes" id="UP000063919">
    <property type="component" value="Chromosome"/>
</dbReference>
<dbReference type="STRING" id="362837.SCANT_v1c06540"/>
<evidence type="ECO:0000256" key="1">
    <source>
        <dbReference type="SAM" id="SignalP"/>
    </source>
</evidence>
<dbReference type="AlphaFoldDB" id="A0A0M4JSK8"/>
<dbReference type="KEGG" id="scj:SCANT_v1c06540"/>
<organism evidence="2 3">
    <name type="scientific">Spiroplasma cantharicola</name>
    <dbReference type="NCBI Taxonomy" id="362837"/>
    <lineage>
        <taxon>Bacteria</taxon>
        <taxon>Bacillati</taxon>
        <taxon>Mycoplasmatota</taxon>
        <taxon>Mollicutes</taxon>
        <taxon>Entomoplasmatales</taxon>
        <taxon>Spiroplasmataceae</taxon>
        <taxon>Spiroplasma</taxon>
    </lineage>
</organism>
<evidence type="ECO:0000313" key="3">
    <source>
        <dbReference type="Proteomes" id="UP000063919"/>
    </source>
</evidence>
<evidence type="ECO:0008006" key="4">
    <source>
        <dbReference type="Google" id="ProtNLM"/>
    </source>
</evidence>
<sequence>MKKLLSLLGTISLVTTSSATVVACGEKTEPPDPIINNEALIKEFKIEVENIFQKHLDENVYKNLIGLPDTEIKNKFLNQTKIIEYTGAKASEIDQFDLQQLEHDIKNVLDIDILTKELNKLKNINKYKIILNDVNNLFKNLIIEWDSLVIKSYQEAETKKDEIFLGNVIVNYKIVVNYKGEKDIESFELGNNMKYTSTNNTALKVASDDFYQNIAKDYFLSSKAEDRKHTNIKWNNINSTGKKEYDGFGIVESEFEKYFEIDSNTNGFKDSMIEFIKSNYFEKVGNTLPLSFEGDLIYKSSEMKKYSLLQTINKWETFYNQEDSIKFDYKNDKGRLFLETVFRKDPNLPETKNSLSTYYFTKENYEIWKTNFDIQKDNFLKELKIDKEKDNFIETDEYKKSINLGYINLTGLSINLAEGSYIHELPDFRIAINYLIGDDQTPSKDLSLLSEFTVDTLKAFHKMFGVSHAYEYPEYNSKDDFLMTLKRSELTDAIVDKFYSGHDNSGDFVKTFSLFDSQNLGFYRQQMFDEAKLPDSEYFFGFSNLAKKTIWVYNNWFWKANKKVGINISWRDISGNRSDRIMTFQLGYLNFHIDLDQITLGAKEVGNKELIKFI</sequence>
<name>A0A0M4JSK8_9MOLU</name>
<dbReference type="RefSeq" id="WP_053946314.1">
    <property type="nucleotide sequence ID" value="NZ_CP012622.1"/>
</dbReference>
<evidence type="ECO:0000313" key="2">
    <source>
        <dbReference type="EMBL" id="ALD66560.1"/>
    </source>
</evidence>
<reference evidence="2 3" key="1">
    <citation type="journal article" date="2015" name="Genome Announc.">
        <title>Complete Genome Sequence of Spiroplasma cantharicola CC-1T (DSM 21588), a Bacterium Isolated from Soldier Beetle (Cantharis carolinus).</title>
        <authorList>
            <person name="Lo W.S."/>
            <person name="Liu P.Y."/>
            <person name="Kuo C.H."/>
        </authorList>
    </citation>
    <scope>NUCLEOTIDE SEQUENCE [LARGE SCALE GENOMIC DNA]</scope>
    <source>
        <strain evidence="2 3">CC-1</strain>
    </source>
</reference>